<evidence type="ECO:0000313" key="4">
    <source>
        <dbReference type="Proteomes" id="UP000008281"/>
    </source>
</evidence>
<feature type="domain" description="C-type lectin" evidence="2">
    <location>
        <begin position="87"/>
        <end position="218"/>
    </location>
</feature>
<dbReference type="eggNOG" id="KOG4297">
    <property type="taxonomic scope" value="Eukaryota"/>
</dbReference>
<evidence type="ECO:0000313" key="3">
    <source>
        <dbReference type="EMBL" id="EFO87880.1"/>
    </source>
</evidence>
<reference evidence="3" key="1">
    <citation type="submission" date="2007-07" db="EMBL/GenBank/DDBJ databases">
        <title>PCAP assembly of the Caenorhabditis remanei genome.</title>
        <authorList>
            <consortium name="The Caenorhabditis remanei Sequencing Consortium"/>
            <person name="Wilson R.K."/>
        </authorList>
    </citation>
    <scope>NUCLEOTIDE SEQUENCE [LARGE SCALE GENOMIC DNA]</scope>
    <source>
        <strain evidence="3">PB4641</strain>
    </source>
</reference>
<evidence type="ECO:0000259" key="2">
    <source>
        <dbReference type="PROSITE" id="PS50041"/>
    </source>
</evidence>
<dbReference type="OrthoDB" id="5877620at2759"/>
<accession>E3LZS5</accession>
<dbReference type="PROSITE" id="PS50041">
    <property type="entry name" value="C_TYPE_LECTIN_2"/>
    <property type="match status" value="1"/>
</dbReference>
<dbReference type="HOGENOM" id="CLU_116887_0_0_1"/>
<sequence>MKFTILVLCVCLLKIANSLNLNDIKKVRTNPTTIATTTTMKPTTTTKTTTTTTVYTSTTKPVEHSVVDPGPMLIECPDACPTGWQYYNSNCYKVGVQVRILCVIYFQKFDSGVTYSQAVSACSGLGAQLVTIDNFDENDALRKAFDTNTLFYESQETWIGLKFVSGSWTWSGGSEASYINWAPTQPASGQCVQMITDALINETYKYQRGGWKTYDCSKISASYICERPAGSTELLKATTVEIDWD</sequence>
<dbReference type="InParanoid" id="E3LZS5"/>
<feature type="signal peptide" evidence="1">
    <location>
        <begin position="1"/>
        <end position="18"/>
    </location>
</feature>
<dbReference type="InterPro" id="IPR001304">
    <property type="entry name" value="C-type_lectin-like"/>
</dbReference>
<protein>
    <recommendedName>
        <fullName evidence="2">C-type lectin domain-containing protein</fullName>
    </recommendedName>
</protein>
<feature type="chain" id="PRO_5003176044" description="C-type lectin domain-containing protein" evidence="1">
    <location>
        <begin position="19"/>
        <end position="245"/>
    </location>
</feature>
<dbReference type="Gene3D" id="3.10.100.10">
    <property type="entry name" value="Mannose-Binding Protein A, subunit A"/>
    <property type="match status" value="1"/>
</dbReference>
<name>E3LZS5_CAERE</name>
<keyword evidence="1" id="KW-0732">Signal</keyword>
<dbReference type="Proteomes" id="UP000008281">
    <property type="component" value="Unassembled WGS sequence"/>
</dbReference>
<dbReference type="SMART" id="SM00034">
    <property type="entry name" value="CLECT"/>
    <property type="match status" value="1"/>
</dbReference>
<dbReference type="PANTHER" id="PTHR22803">
    <property type="entry name" value="MANNOSE, PHOSPHOLIPASE, LECTIN RECEPTOR RELATED"/>
    <property type="match status" value="1"/>
</dbReference>
<organism evidence="4">
    <name type="scientific">Caenorhabditis remanei</name>
    <name type="common">Caenorhabditis vulgaris</name>
    <dbReference type="NCBI Taxonomy" id="31234"/>
    <lineage>
        <taxon>Eukaryota</taxon>
        <taxon>Metazoa</taxon>
        <taxon>Ecdysozoa</taxon>
        <taxon>Nematoda</taxon>
        <taxon>Chromadorea</taxon>
        <taxon>Rhabditida</taxon>
        <taxon>Rhabditina</taxon>
        <taxon>Rhabditomorpha</taxon>
        <taxon>Rhabditoidea</taxon>
        <taxon>Rhabditidae</taxon>
        <taxon>Peloderinae</taxon>
        <taxon>Caenorhabditis</taxon>
    </lineage>
</organism>
<dbReference type="CDD" id="cd00037">
    <property type="entry name" value="CLECT"/>
    <property type="match status" value="1"/>
</dbReference>
<dbReference type="InterPro" id="IPR016186">
    <property type="entry name" value="C-type_lectin-like/link_sf"/>
</dbReference>
<dbReference type="OMA" id="EASYINW"/>
<dbReference type="STRING" id="31234.E3LZS5"/>
<dbReference type="InterPro" id="IPR016187">
    <property type="entry name" value="CTDL_fold"/>
</dbReference>
<dbReference type="Pfam" id="PF00059">
    <property type="entry name" value="Lectin_C"/>
    <property type="match status" value="1"/>
</dbReference>
<dbReference type="SUPFAM" id="SSF56436">
    <property type="entry name" value="C-type lectin-like"/>
    <property type="match status" value="1"/>
</dbReference>
<keyword evidence="4" id="KW-1185">Reference proteome</keyword>
<dbReference type="AlphaFoldDB" id="E3LZS5"/>
<evidence type="ECO:0000256" key="1">
    <source>
        <dbReference type="SAM" id="SignalP"/>
    </source>
</evidence>
<gene>
    <name evidence="3" type="ORF">CRE_05528</name>
</gene>
<dbReference type="InterPro" id="IPR050111">
    <property type="entry name" value="C-type_lectin/snaclec_domain"/>
</dbReference>
<dbReference type="EMBL" id="DS268420">
    <property type="protein sequence ID" value="EFO87880.1"/>
    <property type="molecule type" value="Genomic_DNA"/>
</dbReference>
<proteinExistence type="predicted"/>